<feature type="region of interest" description="Disordered" evidence="2">
    <location>
        <begin position="702"/>
        <end position="831"/>
    </location>
</feature>
<feature type="region of interest" description="Disordered" evidence="2">
    <location>
        <begin position="1983"/>
        <end position="2009"/>
    </location>
</feature>
<feature type="compositionally biased region" description="Acidic residues" evidence="2">
    <location>
        <begin position="1097"/>
        <end position="1118"/>
    </location>
</feature>
<feature type="compositionally biased region" description="Acidic residues" evidence="2">
    <location>
        <begin position="1143"/>
        <end position="1152"/>
    </location>
</feature>
<protein>
    <submittedName>
        <fullName evidence="4">Centrosome-associated protein 350 (Cep350)</fullName>
    </submittedName>
</protein>
<feature type="compositionally biased region" description="Basic and acidic residues" evidence="2">
    <location>
        <begin position="822"/>
        <end position="831"/>
    </location>
</feature>
<feature type="compositionally biased region" description="Acidic residues" evidence="2">
    <location>
        <begin position="734"/>
        <end position="748"/>
    </location>
</feature>
<proteinExistence type="predicted"/>
<feature type="compositionally biased region" description="Acidic residues" evidence="2">
    <location>
        <begin position="1065"/>
        <end position="1081"/>
    </location>
</feature>
<feature type="compositionally biased region" description="Low complexity" evidence="2">
    <location>
        <begin position="1501"/>
        <end position="1526"/>
    </location>
</feature>
<feature type="region of interest" description="Disordered" evidence="2">
    <location>
        <begin position="1431"/>
        <end position="1529"/>
    </location>
</feature>
<feature type="compositionally biased region" description="Basic and acidic residues" evidence="2">
    <location>
        <begin position="276"/>
        <end position="319"/>
    </location>
</feature>
<feature type="domain" description="DUF4378" evidence="3">
    <location>
        <begin position="1903"/>
        <end position="2116"/>
    </location>
</feature>
<feature type="region of interest" description="Disordered" evidence="2">
    <location>
        <begin position="654"/>
        <end position="680"/>
    </location>
</feature>
<feature type="compositionally biased region" description="Low complexity" evidence="2">
    <location>
        <begin position="572"/>
        <end position="581"/>
    </location>
</feature>
<feature type="region of interest" description="Disordered" evidence="2">
    <location>
        <begin position="1026"/>
        <end position="1154"/>
    </location>
</feature>
<organism evidence="4 5">
    <name type="scientific">Durusdinium trenchii</name>
    <dbReference type="NCBI Taxonomy" id="1381693"/>
    <lineage>
        <taxon>Eukaryota</taxon>
        <taxon>Sar</taxon>
        <taxon>Alveolata</taxon>
        <taxon>Dinophyceae</taxon>
        <taxon>Suessiales</taxon>
        <taxon>Symbiodiniaceae</taxon>
        <taxon>Durusdinium</taxon>
    </lineage>
</organism>
<feature type="compositionally biased region" description="Acidic residues" evidence="2">
    <location>
        <begin position="1489"/>
        <end position="1500"/>
    </location>
</feature>
<feature type="compositionally biased region" description="Basic and acidic residues" evidence="2">
    <location>
        <begin position="760"/>
        <end position="773"/>
    </location>
</feature>
<feature type="region of interest" description="Disordered" evidence="2">
    <location>
        <begin position="1755"/>
        <end position="1805"/>
    </location>
</feature>
<feature type="compositionally biased region" description="Polar residues" evidence="2">
    <location>
        <begin position="501"/>
        <end position="521"/>
    </location>
</feature>
<evidence type="ECO:0000256" key="2">
    <source>
        <dbReference type="SAM" id="MobiDB-lite"/>
    </source>
</evidence>
<feature type="region of interest" description="Disordered" evidence="2">
    <location>
        <begin position="31"/>
        <end position="108"/>
    </location>
</feature>
<feature type="compositionally biased region" description="Acidic residues" evidence="2">
    <location>
        <begin position="812"/>
        <end position="821"/>
    </location>
</feature>
<feature type="region of interest" description="Disordered" evidence="2">
    <location>
        <begin position="196"/>
        <end position="352"/>
    </location>
</feature>
<feature type="compositionally biased region" description="Low complexity" evidence="2">
    <location>
        <begin position="590"/>
        <end position="602"/>
    </location>
</feature>
<feature type="region of interest" description="Disordered" evidence="2">
    <location>
        <begin position="1"/>
        <end position="20"/>
    </location>
</feature>
<feature type="region of interest" description="Disordered" evidence="2">
    <location>
        <begin position="1662"/>
        <end position="1735"/>
    </location>
</feature>
<evidence type="ECO:0000313" key="5">
    <source>
        <dbReference type="Proteomes" id="UP001642464"/>
    </source>
</evidence>
<feature type="region of interest" description="Disordered" evidence="2">
    <location>
        <begin position="478"/>
        <end position="616"/>
    </location>
</feature>
<feature type="compositionally biased region" description="Basic and acidic residues" evidence="2">
    <location>
        <begin position="1431"/>
        <end position="1443"/>
    </location>
</feature>
<feature type="coiled-coil region" evidence="1">
    <location>
        <begin position="1579"/>
        <end position="1633"/>
    </location>
</feature>
<feature type="compositionally biased region" description="Acidic residues" evidence="2">
    <location>
        <begin position="1872"/>
        <end position="1889"/>
    </location>
</feature>
<evidence type="ECO:0000259" key="3">
    <source>
        <dbReference type="Pfam" id="PF14309"/>
    </source>
</evidence>
<feature type="compositionally biased region" description="Polar residues" evidence="2">
    <location>
        <begin position="1035"/>
        <end position="1046"/>
    </location>
</feature>
<feature type="compositionally biased region" description="Acidic residues" evidence="2">
    <location>
        <begin position="1786"/>
        <end position="1799"/>
    </location>
</feature>
<comment type="caution">
    <text evidence="4">The sequence shown here is derived from an EMBL/GenBank/DDBJ whole genome shotgun (WGS) entry which is preliminary data.</text>
</comment>
<keyword evidence="1" id="KW-0175">Coiled coil</keyword>
<feature type="compositionally biased region" description="Basic and acidic residues" evidence="2">
    <location>
        <begin position="604"/>
        <end position="615"/>
    </location>
</feature>
<dbReference type="EMBL" id="CAXAMM010040313">
    <property type="protein sequence ID" value="CAK9092417.1"/>
    <property type="molecule type" value="Genomic_DNA"/>
</dbReference>
<keyword evidence="5" id="KW-1185">Reference proteome</keyword>
<feature type="compositionally biased region" description="Basic and acidic residues" evidence="2">
    <location>
        <begin position="86"/>
        <end position="100"/>
    </location>
</feature>
<feature type="compositionally biased region" description="Acidic residues" evidence="2">
    <location>
        <begin position="1453"/>
        <end position="1469"/>
    </location>
</feature>
<feature type="compositionally biased region" description="Acidic residues" evidence="2">
    <location>
        <begin position="1759"/>
        <end position="1768"/>
    </location>
</feature>
<dbReference type="Proteomes" id="UP001642464">
    <property type="component" value="Unassembled WGS sequence"/>
</dbReference>
<dbReference type="InterPro" id="IPR025486">
    <property type="entry name" value="DUF4378"/>
</dbReference>
<name>A0ABP0QVU6_9DINO</name>
<feature type="compositionally biased region" description="Basic and acidic residues" evidence="2">
    <location>
        <begin position="994"/>
        <end position="1010"/>
    </location>
</feature>
<gene>
    <name evidence="4" type="ORF">SCF082_LOCUS43490</name>
</gene>
<feature type="region of interest" description="Disordered" evidence="2">
    <location>
        <begin position="1282"/>
        <end position="1306"/>
    </location>
</feature>
<evidence type="ECO:0000256" key="1">
    <source>
        <dbReference type="SAM" id="Coils"/>
    </source>
</evidence>
<feature type="compositionally biased region" description="Basic and acidic residues" evidence="2">
    <location>
        <begin position="51"/>
        <end position="75"/>
    </location>
</feature>
<feature type="compositionally biased region" description="Acidic residues" evidence="2">
    <location>
        <begin position="774"/>
        <end position="788"/>
    </location>
</feature>
<feature type="compositionally biased region" description="Acidic residues" evidence="2">
    <location>
        <begin position="536"/>
        <end position="547"/>
    </location>
</feature>
<sequence length="2131" mass="235167">MSVDAQGMSGRVVARKTADAEVKVRAKAGIEVGLLPPPPPPQVVLPSGGTRAEDGFLKSRRDEVDFRGSLKEDHRRAAKRVGAYLRKQEQRQRKQPHKEATPAGDPVALQAKVEQTKARAAAALKRSREALLLRNQQARVAKVRQKLFERSQQEAIRLRNLAAAAGPAKDASAPRLRDDAAIKRSLAAQLKEEALNNGRGHLPFKPPVPRQSVAGKGSKRKRHAGATTQRKASRKPPVPALGASRKLREPVSSSAPRAAKIGSASSSSFSSTKSTRSREEVQRFMRRQRELRKQKERERELQAVQAEQRRTERLQELERAAAASARATNATQSRSGSVSSGEASAPRRRARSPWDAQFATGPRAAANAGADGVAATQGMRPRRTLESVAAVLRKHNRVFLSSSVASHAISMAAEGDLAVNAHSDADDLSSESSRRSNSMEHQLLFQTMVLPKQALDDPTDSVLDQQAFLNHWKLKGTEEPKPLVSQPPQPLGAADQDQDQESVQSPSRQSQVGPDIESSTSARDRVEVETSNAAESDQDEQDHEELDSLPGVQRISEAVERSSSPSPQACVDTADASASGISDDDDAESSARSVASSAVSPDTLLERSGSKHQQAEVDAVQMLKEDADRIAADIMQQALERDPLLQQQIRGDLRPASPIAMPPGFPAWTRAENGGKKSKKSVALERYLQRQTFGIVDLFASQQGERRKRLSHEALQADATDVEEDLVGRRNADSEDEPMQVAEQDDETGMAPAVISPSRDVSKPEVQNDKSNEESDASEYEDDYEVDEDMKSADLNEMLLNGSHNNLAPLSDTEDDQDGQEPPERLDHDAGARKWDKVFLEVPSEDHRPVLNTSTMEEEASTPAMAATRERLLSPGSLRRKLLAHVNLLETLEQTHMQLNELEHTQALSLAQHETVSLMQKWEDEKRQAAEVARMATLQKASDDFIKQQTERIRHETTARAESLVEASKAEAALLNEELARSRLRETAAQTQEKAIHDTGTDPPPAKETHSVSVAVEAPAPAVTCRATSPLPASHTASVEQQTSTEFPIEHTSPLARGKTKYVQGDDDDDDDDEDYSDEFDQSMLSSPRAKGRGGEDEIEEEENASACDEDDEQDDRQDEAAQQGDEVDTSMDAGSSSSAVELAEEEEDADADDHYSSFVDDTSIQERNAEFLNVHDSTLSDQRLVREVIPDDSLLRDPVSDGENNNLDLSFGESVDESAGARPSFREFTRELLVNYRKNAEVRRKHEDELLKMRERALRDKTREQLKWLIHQKRLMSQWLADRKSQSSGSGSHHSVDTKMPSQEDIEVSLRTERKKIESAFRMKQASIDSERAALNERFYREELHYRKQRQMFQRMEKETEALRAQRKTGRLSDFDEKRNESLLAASIEALKIKGAARGEELFSPPSDMSTSLHLLEHASRDLSLGIGAVDDRGLSPKHEVKPTSPAGTEEVYTEIEDESSQGDDDESIPSQVQEEKEDVEDGKSLDPEEVEEEEDDASVDGAAESMVSAPASAVKSRSSVKSGSDYYDETFEDDVDLASPSHGPGSNAGTRIESAELSMSGQDVAIQESMELRQTKIASLTEVLDAKRGELAHLQKKKSLRESHHDQKVLEAELATAIDRADAEIQALRDELAGGKPVALPKQSPTCLPVKEDDAIPVPEDWADQEDASGVGSELDEAAFALLSPGQEEEGEADSQGGGLLTSARSSTNDAHEHQRAELVQSLNQDSFGSEPLSAVVREEGSEVGALVATMASDSFMSEDEGDVPAEELAKKQTEQQLALEKGVEDDRDEDVMDQQEEGQQRDVGCVGSALRDESDKAKLAEEITAMLMPELLEQAVGTAGEGAHGANQGASLADQAKEAAQQRYQQSESEPEHEEEEDHMRSDDDEELDFFDWTGYNVQYIRRVFRMIESLGGIDLLKEWKKDVSADQGNAAVDVLPVEVFLDLAKEFDGDNTEFLHINNKMLFDMVNTSLRELLIGRGPQGGDEARSVGSDEGSEHGDGGRVVQGHPWAQTSFQRALRTQMPLVMSLQEIETQVLQRVLRWDSLERGPSVIPLLEGKSTEHTGWTLDAYERMENVVCMDMNEMEREWLRYDQEEWDIVSSVADMLLEDLVGETASHMHRHFETNKSR</sequence>
<feature type="compositionally biased region" description="Low complexity" evidence="2">
    <location>
        <begin position="263"/>
        <end position="274"/>
    </location>
</feature>
<dbReference type="Pfam" id="PF14309">
    <property type="entry name" value="DUF4378"/>
    <property type="match status" value="1"/>
</dbReference>
<accession>A0ABP0QVU6</accession>
<evidence type="ECO:0000313" key="4">
    <source>
        <dbReference type="EMBL" id="CAK9092417.1"/>
    </source>
</evidence>
<reference evidence="4 5" key="1">
    <citation type="submission" date="2024-02" db="EMBL/GenBank/DDBJ databases">
        <authorList>
            <person name="Chen Y."/>
            <person name="Shah S."/>
            <person name="Dougan E. K."/>
            <person name="Thang M."/>
            <person name="Chan C."/>
        </authorList>
    </citation>
    <scope>NUCLEOTIDE SEQUENCE [LARGE SCALE GENOMIC DNA]</scope>
</reference>
<feature type="compositionally biased region" description="Low complexity" evidence="2">
    <location>
        <begin position="320"/>
        <end position="344"/>
    </location>
</feature>
<feature type="region of interest" description="Disordered" evidence="2">
    <location>
        <begin position="985"/>
        <end position="1012"/>
    </location>
</feature>
<feature type="region of interest" description="Disordered" evidence="2">
    <location>
        <begin position="1842"/>
        <end position="1889"/>
    </location>
</feature>